<evidence type="ECO:0000256" key="1">
    <source>
        <dbReference type="SAM" id="MobiDB-lite"/>
    </source>
</evidence>
<keyword evidence="3" id="KW-1185">Reference proteome</keyword>
<gene>
    <name evidence="2" type="ORF">RCC_02960</name>
</gene>
<organism evidence="2 3">
    <name type="scientific">Ramularia collo-cygni</name>
    <dbReference type="NCBI Taxonomy" id="112498"/>
    <lineage>
        <taxon>Eukaryota</taxon>
        <taxon>Fungi</taxon>
        <taxon>Dikarya</taxon>
        <taxon>Ascomycota</taxon>
        <taxon>Pezizomycotina</taxon>
        <taxon>Dothideomycetes</taxon>
        <taxon>Dothideomycetidae</taxon>
        <taxon>Mycosphaerellales</taxon>
        <taxon>Mycosphaerellaceae</taxon>
        <taxon>Ramularia</taxon>
    </lineage>
</organism>
<evidence type="ECO:0000313" key="2">
    <source>
        <dbReference type="EMBL" id="CZT17128.1"/>
    </source>
</evidence>
<sequence>MARADSSPKAIVKAAIRSRCHVIAKRYPHQRLERLHGSNVKWLVLSEELFDEVCSEFTIQKLDMDRAEKRALFDADWVPQVTYELITKPSRPRRRRSQQEMANAAARTIDKAPPSMPCEMTWEPTNARRTSAPEVSPTDSTYSSRSFPESFDRSSRYWSSIDSSEAESAAAGYVGRHDSVTSTLSAVSEESTPKPSSSIAPRDNTAVSQPQWFETVLN</sequence>
<name>A0A2D3URG0_9PEZI</name>
<dbReference type="RefSeq" id="XP_023624021.1">
    <property type="nucleotide sequence ID" value="XM_023768253.1"/>
</dbReference>
<feature type="region of interest" description="Disordered" evidence="1">
    <location>
        <begin position="182"/>
        <end position="218"/>
    </location>
</feature>
<dbReference type="OrthoDB" id="3650644at2759"/>
<dbReference type="Proteomes" id="UP000225277">
    <property type="component" value="Unassembled WGS sequence"/>
</dbReference>
<dbReference type="AlphaFoldDB" id="A0A2D3URG0"/>
<reference evidence="2 3" key="1">
    <citation type="submission" date="2016-03" db="EMBL/GenBank/DDBJ databases">
        <authorList>
            <person name="Ploux O."/>
        </authorList>
    </citation>
    <scope>NUCLEOTIDE SEQUENCE [LARGE SCALE GENOMIC DNA]</scope>
    <source>
        <strain evidence="2 3">URUG2</strain>
    </source>
</reference>
<evidence type="ECO:0000313" key="3">
    <source>
        <dbReference type="Proteomes" id="UP000225277"/>
    </source>
</evidence>
<accession>A0A2D3URG0</accession>
<protein>
    <submittedName>
        <fullName evidence="2">Uncharacterized protein</fullName>
    </submittedName>
</protein>
<feature type="region of interest" description="Disordered" evidence="1">
    <location>
        <begin position="89"/>
        <end position="151"/>
    </location>
</feature>
<dbReference type="EMBL" id="FJUY01000003">
    <property type="protein sequence ID" value="CZT17128.1"/>
    <property type="molecule type" value="Genomic_DNA"/>
</dbReference>
<dbReference type="GeneID" id="35598171"/>
<proteinExistence type="predicted"/>
<feature type="compositionally biased region" description="Polar residues" evidence="1">
    <location>
        <begin position="137"/>
        <end position="147"/>
    </location>
</feature>